<reference evidence="7" key="2">
    <citation type="submission" date="2025-08" db="UniProtKB">
        <authorList>
            <consortium name="RefSeq"/>
        </authorList>
    </citation>
    <scope>IDENTIFICATION</scope>
</reference>
<dbReference type="PaxDb" id="4097-A0A1S3XHX8"/>
<sequence>MGCTKPHFALSIILLGVLILATSDFTGAQTGVCYGRNGNGLPSPADVVALCKQKNIQRMRIYDPHQPTLQALRGSNIELMLGVPNPDLQNIASSQGNANTWVQNNVRSYGNVRFRYIAVGNEISPINGNSQYVPFLLNAMKNIQNAISGAGLGNQIKVSTAIETGLTTDTFPPSRGKFRDDVRRFIDPIISFLVANRSPLLVNIYPYFAKASNQDIKLEYALFTSPGVVVNDNGKGYQNLFDALLDATYSALEKAGGSSLEIVVSESGWPSAGAGQLTSINNARTYNNNLIRHVKGGSPKRPSRPIETYIFALFNEDQKSPEFEKHFGLFLPNRQPKYPINFNELDKARKLRE</sequence>
<dbReference type="Pfam" id="PF00332">
    <property type="entry name" value="Glyco_hydro_17"/>
    <property type="match status" value="1"/>
</dbReference>
<dbReference type="GeneID" id="107765187"/>
<proteinExistence type="inferred from homology"/>
<keyword evidence="3 5" id="KW-0326">Glycosidase</keyword>
<dbReference type="STRING" id="4097.A0A1S3XHX8"/>
<dbReference type="KEGG" id="nta:107765187"/>
<keyword evidence="2 5" id="KW-0378">Hydrolase</keyword>
<dbReference type="PANTHER" id="PTHR32227">
    <property type="entry name" value="GLUCAN ENDO-1,3-BETA-GLUCOSIDASE BG1-RELATED-RELATED"/>
    <property type="match status" value="1"/>
</dbReference>
<evidence type="ECO:0000256" key="2">
    <source>
        <dbReference type="ARBA" id="ARBA00022801"/>
    </source>
</evidence>
<evidence type="ECO:0000313" key="7">
    <source>
        <dbReference type="RefSeq" id="XP_016439292.1"/>
    </source>
</evidence>
<dbReference type="Proteomes" id="UP000790787">
    <property type="component" value="Chromosome 5"/>
</dbReference>
<dbReference type="InterPro" id="IPR000490">
    <property type="entry name" value="Glyco_hydro_17"/>
</dbReference>
<evidence type="ECO:0000256" key="5">
    <source>
        <dbReference type="RuleBase" id="RU004336"/>
    </source>
</evidence>
<dbReference type="InterPro" id="IPR017853">
    <property type="entry name" value="GH"/>
</dbReference>
<protein>
    <submittedName>
        <fullName evidence="7">Glucan endo-1,3-beta-glucosidase, acidic-like</fullName>
    </submittedName>
</protein>
<evidence type="ECO:0000256" key="1">
    <source>
        <dbReference type="ARBA" id="ARBA00008773"/>
    </source>
</evidence>
<dbReference type="AlphaFoldDB" id="A0A1S3XHX8"/>
<dbReference type="SUPFAM" id="SSF51445">
    <property type="entry name" value="(Trans)glycosidases"/>
    <property type="match status" value="1"/>
</dbReference>
<organism evidence="6 7">
    <name type="scientific">Nicotiana tabacum</name>
    <name type="common">Common tobacco</name>
    <dbReference type="NCBI Taxonomy" id="4097"/>
    <lineage>
        <taxon>Eukaryota</taxon>
        <taxon>Viridiplantae</taxon>
        <taxon>Streptophyta</taxon>
        <taxon>Embryophyta</taxon>
        <taxon>Tracheophyta</taxon>
        <taxon>Spermatophyta</taxon>
        <taxon>Magnoliopsida</taxon>
        <taxon>eudicotyledons</taxon>
        <taxon>Gunneridae</taxon>
        <taxon>Pentapetalae</taxon>
        <taxon>asterids</taxon>
        <taxon>lamiids</taxon>
        <taxon>Solanales</taxon>
        <taxon>Solanaceae</taxon>
        <taxon>Nicotianoideae</taxon>
        <taxon>Nicotianeae</taxon>
        <taxon>Nicotiana</taxon>
    </lineage>
</organism>
<evidence type="ECO:0000256" key="4">
    <source>
        <dbReference type="RuleBase" id="RU004335"/>
    </source>
</evidence>
<keyword evidence="6" id="KW-1185">Reference proteome</keyword>
<dbReference type="FunFam" id="3.20.20.80:FF:000010">
    <property type="entry name" value="glucan endo-1,3-beta-glucosidase, basic"/>
    <property type="match status" value="1"/>
</dbReference>
<dbReference type="RefSeq" id="XP_016439292.1">
    <property type="nucleotide sequence ID" value="XM_016583806.1"/>
</dbReference>
<dbReference type="InterPro" id="IPR044965">
    <property type="entry name" value="Glyco_hydro_17_plant"/>
</dbReference>
<name>A0A1S3XHX8_TOBAC</name>
<dbReference type="GO" id="GO:0004553">
    <property type="term" value="F:hydrolase activity, hydrolyzing O-glycosyl compounds"/>
    <property type="evidence" value="ECO:0007669"/>
    <property type="project" value="InterPro"/>
</dbReference>
<comment type="similarity">
    <text evidence="1 4">Belongs to the glycosyl hydrolase 17 family.</text>
</comment>
<dbReference type="GO" id="GO:0005975">
    <property type="term" value="P:carbohydrate metabolic process"/>
    <property type="evidence" value="ECO:0007669"/>
    <property type="project" value="InterPro"/>
</dbReference>
<reference evidence="6" key="1">
    <citation type="journal article" date="2014" name="Nat. Commun.">
        <title>The tobacco genome sequence and its comparison with those of tomato and potato.</title>
        <authorList>
            <person name="Sierro N."/>
            <person name="Battey J.N."/>
            <person name="Ouadi S."/>
            <person name="Bakaher N."/>
            <person name="Bovet L."/>
            <person name="Willig A."/>
            <person name="Goepfert S."/>
            <person name="Peitsch M.C."/>
            <person name="Ivanov N.V."/>
        </authorList>
    </citation>
    <scope>NUCLEOTIDE SEQUENCE [LARGE SCALE GENOMIC DNA]</scope>
</reference>
<dbReference type="OMA" id="FAIANNQ"/>
<evidence type="ECO:0000313" key="6">
    <source>
        <dbReference type="Proteomes" id="UP000790787"/>
    </source>
</evidence>
<dbReference type="OrthoDB" id="941679at2759"/>
<dbReference type="SMR" id="A0A1S3XHX8"/>
<evidence type="ECO:0000256" key="3">
    <source>
        <dbReference type="ARBA" id="ARBA00023295"/>
    </source>
</evidence>
<accession>A0A1S3XHX8</accession>
<dbReference type="Gene3D" id="3.20.20.80">
    <property type="entry name" value="Glycosidases"/>
    <property type="match status" value="1"/>
</dbReference>
<dbReference type="PROSITE" id="PS00587">
    <property type="entry name" value="GLYCOSYL_HYDROL_F17"/>
    <property type="match status" value="1"/>
</dbReference>
<gene>
    <name evidence="7" type="primary">LOC107765187</name>
</gene>